<evidence type="ECO:0000256" key="3">
    <source>
        <dbReference type="ARBA" id="ARBA00012473"/>
    </source>
</evidence>
<keyword evidence="7" id="KW-0547">Nucleotide-binding</keyword>
<dbReference type="PANTHER" id="PTHR15184:SF81">
    <property type="entry name" value="FLAGELLUM-SPECIFIC ATP SYNTHASE"/>
    <property type="match status" value="1"/>
</dbReference>
<keyword evidence="9" id="KW-1005">Bacterial flagellum biogenesis</keyword>
<dbReference type="Proteomes" id="UP000502958">
    <property type="component" value="Chromosome"/>
</dbReference>
<dbReference type="SUPFAM" id="SSF52540">
    <property type="entry name" value="P-loop containing nucleoside triphosphate hydrolases"/>
    <property type="match status" value="1"/>
</dbReference>
<keyword evidence="10" id="KW-0067">ATP-binding</keyword>
<dbReference type="CDD" id="cd01136">
    <property type="entry name" value="ATPase_flagellum-secretory_path_III"/>
    <property type="match status" value="1"/>
</dbReference>
<dbReference type="GO" id="GO:0030254">
    <property type="term" value="P:protein secretion by the type III secretion system"/>
    <property type="evidence" value="ECO:0007669"/>
    <property type="project" value="InterPro"/>
</dbReference>
<dbReference type="InterPro" id="IPR050053">
    <property type="entry name" value="ATPase_alpha/beta_chains"/>
</dbReference>
<dbReference type="GO" id="GO:0044781">
    <property type="term" value="P:bacterial-type flagellum organization"/>
    <property type="evidence" value="ECO:0007669"/>
    <property type="project" value="UniProtKB-KW"/>
</dbReference>
<reference evidence="18 19" key="1">
    <citation type="submission" date="2020-01" db="EMBL/GenBank/DDBJ databases">
        <title>Complete genome of Buchnera aphidicola isolated from Chaitophorus populeti.</title>
        <authorList>
            <person name="Park J."/>
            <person name="Xi H."/>
        </authorList>
    </citation>
    <scope>NUCLEOTIDE SEQUENCE [LARGE SCALE GENOMIC DNA]</scope>
    <source>
        <strain evidence="18 19">UsonBac</strain>
    </source>
</reference>
<evidence type="ECO:0000256" key="13">
    <source>
        <dbReference type="ARBA" id="ARBA00023065"/>
    </source>
</evidence>
<feature type="domain" description="AAA+ ATPase" evidence="17">
    <location>
        <begin position="173"/>
        <end position="357"/>
    </location>
</feature>
<keyword evidence="15" id="KW-0066">ATP synthesis</keyword>
<evidence type="ECO:0000256" key="5">
    <source>
        <dbReference type="ARBA" id="ARBA00022448"/>
    </source>
</evidence>
<keyword evidence="14" id="KW-1006">Bacterial flagellum protein export</keyword>
<dbReference type="InterPro" id="IPR000194">
    <property type="entry name" value="ATPase_F1/V1/A1_a/bsu_nucl-bd"/>
</dbReference>
<keyword evidence="11" id="KW-0653">Protein transport</keyword>
<dbReference type="CDD" id="cd18117">
    <property type="entry name" value="ATP-synt_flagellum-secretory_path_III_N"/>
    <property type="match status" value="1"/>
</dbReference>
<protein>
    <recommendedName>
        <fullName evidence="4">Flagellum-specific ATP synthase</fullName>
        <ecNumber evidence="3">7.1.2.2</ecNumber>
    </recommendedName>
</protein>
<evidence type="ECO:0000256" key="1">
    <source>
        <dbReference type="ARBA" id="ARBA00004496"/>
    </source>
</evidence>
<dbReference type="GO" id="GO:0005524">
    <property type="term" value="F:ATP binding"/>
    <property type="evidence" value="ECO:0007669"/>
    <property type="project" value="UniProtKB-KW"/>
</dbReference>
<comment type="similarity">
    <text evidence="2">Belongs to the ATPase alpha/beta chains family.</text>
</comment>
<evidence type="ECO:0000259" key="17">
    <source>
        <dbReference type="SMART" id="SM00382"/>
    </source>
</evidence>
<dbReference type="InterPro" id="IPR040627">
    <property type="entry name" value="T3SS_ATPase_C"/>
</dbReference>
<comment type="subcellular location">
    <subcellularLocation>
        <location evidence="1">Cytoplasm</location>
    </subcellularLocation>
</comment>
<dbReference type="GO" id="GO:0030257">
    <property type="term" value="C:type III protein secretion system complex"/>
    <property type="evidence" value="ECO:0007669"/>
    <property type="project" value="InterPro"/>
</dbReference>
<organism evidence="18 19">
    <name type="scientific">Buchnera aphidicola subsp. Uroleucon sonchi</name>
    <dbReference type="NCBI Taxonomy" id="118118"/>
    <lineage>
        <taxon>Bacteria</taxon>
        <taxon>Pseudomonadati</taxon>
        <taxon>Pseudomonadota</taxon>
        <taxon>Gammaproteobacteria</taxon>
        <taxon>Enterobacterales</taxon>
        <taxon>Erwiniaceae</taxon>
        <taxon>Buchnera</taxon>
    </lineage>
</organism>
<evidence type="ECO:0000256" key="8">
    <source>
        <dbReference type="ARBA" id="ARBA00022781"/>
    </source>
</evidence>
<evidence type="ECO:0000256" key="15">
    <source>
        <dbReference type="ARBA" id="ARBA00023310"/>
    </source>
</evidence>
<dbReference type="InterPro" id="IPR027417">
    <property type="entry name" value="P-loop_NTPase"/>
</dbReference>
<keyword evidence="6" id="KW-0963">Cytoplasm</keyword>
<accession>A0A6C1FET8</accession>
<evidence type="ECO:0000256" key="9">
    <source>
        <dbReference type="ARBA" id="ARBA00022795"/>
    </source>
</evidence>
<keyword evidence="13" id="KW-0406">Ion transport</keyword>
<evidence type="ECO:0000256" key="11">
    <source>
        <dbReference type="ARBA" id="ARBA00022927"/>
    </source>
</evidence>
<keyword evidence="5" id="KW-0813">Transport</keyword>
<gene>
    <name evidence="18" type="ORF">GUU85_00360</name>
</gene>
<dbReference type="AlphaFoldDB" id="A0A6C1FET8"/>
<evidence type="ECO:0000256" key="6">
    <source>
        <dbReference type="ARBA" id="ARBA00022490"/>
    </source>
</evidence>
<dbReference type="GO" id="GO:0005737">
    <property type="term" value="C:cytoplasm"/>
    <property type="evidence" value="ECO:0007669"/>
    <property type="project" value="UniProtKB-SubCell"/>
</dbReference>
<dbReference type="InterPro" id="IPR003593">
    <property type="entry name" value="AAA+_ATPase"/>
</dbReference>
<sequence>MNLRFTKFFKKFSSFEYQINQLSSIINYGRLVSINGLVLEAVGLTSSIGSECFIERIIEKKRRDIRAQIIGFSGKKTFLLASEEIRGVFPGARVFIKFRNNKNYVLRKMPFSTQLLGRVLDARGDPLDQLPKIDYKYYSAIEQNSINPLHRESITEILDTGIRSINTLLTIGQGQKIGIFSSSGLGKSMLIGMIAKYTKSDVIVIGLIGERGREVKDFIKNILGPEGLLRSVIIAAPADVSPILKIQAASYSANIAEYFFKKNKNVLFIMDSLTRYAMAQREIALSLGELPVFKGYPASLFSKISNLVESTGIVSQQKGSITSFYTILNESEDEQDPVSHLARSILDGHIILSRDYADAGHYPAIDIESSISRVMPNIINSKQYQQALYFKKLVSVYQKNKDLINVGAYIHGTDIILDHAIKLWPKLEKFLQQTMSEKHDYYSSCKNLNEIFL</sequence>
<evidence type="ECO:0000313" key="18">
    <source>
        <dbReference type="EMBL" id="QIE01832.1"/>
    </source>
</evidence>
<evidence type="ECO:0000256" key="4">
    <source>
        <dbReference type="ARBA" id="ARBA00020580"/>
    </source>
</evidence>
<dbReference type="NCBIfam" id="TIGR01026">
    <property type="entry name" value="fliI_yscN"/>
    <property type="match status" value="1"/>
</dbReference>
<dbReference type="FunFam" id="3.40.50.12240:FF:000002">
    <property type="entry name" value="Flagellum-specific ATP synthase FliI"/>
    <property type="match status" value="1"/>
</dbReference>
<keyword evidence="12" id="KW-1278">Translocase</keyword>
<dbReference type="EC" id="7.1.2.2" evidence="3"/>
<evidence type="ECO:0000256" key="14">
    <source>
        <dbReference type="ARBA" id="ARBA00023225"/>
    </source>
</evidence>
<evidence type="ECO:0000313" key="19">
    <source>
        <dbReference type="Proteomes" id="UP000502958"/>
    </source>
</evidence>
<proteinExistence type="inferred from homology"/>
<keyword evidence="8" id="KW-0375">Hydrogen ion transport</keyword>
<evidence type="ECO:0000256" key="16">
    <source>
        <dbReference type="ARBA" id="ARBA00037170"/>
    </source>
</evidence>
<dbReference type="SMART" id="SM00382">
    <property type="entry name" value="AAA"/>
    <property type="match status" value="1"/>
</dbReference>
<dbReference type="GO" id="GO:0046933">
    <property type="term" value="F:proton-transporting ATP synthase activity, rotational mechanism"/>
    <property type="evidence" value="ECO:0007669"/>
    <property type="project" value="TreeGrafter"/>
</dbReference>
<dbReference type="GO" id="GO:0016887">
    <property type="term" value="F:ATP hydrolysis activity"/>
    <property type="evidence" value="ECO:0007669"/>
    <property type="project" value="InterPro"/>
</dbReference>
<dbReference type="PANTHER" id="PTHR15184">
    <property type="entry name" value="ATP SYNTHASE"/>
    <property type="match status" value="1"/>
</dbReference>
<evidence type="ECO:0000256" key="7">
    <source>
        <dbReference type="ARBA" id="ARBA00022741"/>
    </source>
</evidence>
<name>A0A6C1FET8_BUCUN</name>
<dbReference type="EMBL" id="CP047588">
    <property type="protein sequence ID" value="QIE01832.1"/>
    <property type="molecule type" value="Genomic_DNA"/>
</dbReference>
<dbReference type="InterPro" id="IPR005714">
    <property type="entry name" value="ATPase_T3SS_FliI/YscN"/>
</dbReference>
<dbReference type="Pfam" id="PF00006">
    <property type="entry name" value="ATP-synt_ab"/>
    <property type="match status" value="1"/>
</dbReference>
<dbReference type="Gene3D" id="3.40.50.12240">
    <property type="match status" value="1"/>
</dbReference>
<evidence type="ECO:0000256" key="2">
    <source>
        <dbReference type="ARBA" id="ARBA00008936"/>
    </source>
</evidence>
<evidence type="ECO:0000256" key="10">
    <source>
        <dbReference type="ARBA" id="ARBA00022840"/>
    </source>
</evidence>
<comment type="function">
    <text evidence="16">Probable catalytic subunit of a protein translocase for flagellum-specific export, or a proton translocase involved in local circuits at the flagellum. May be involved in a specialized protein export pathway that proceeds without signal peptide cleavage.</text>
</comment>
<dbReference type="Pfam" id="PF18269">
    <property type="entry name" value="T3SS_ATPase_C"/>
    <property type="match status" value="1"/>
</dbReference>
<evidence type="ECO:0000256" key="12">
    <source>
        <dbReference type="ARBA" id="ARBA00022967"/>
    </source>
</evidence>